<feature type="compositionally biased region" description="Gly residues" evidence="1">
    <location>
        <begin position="39"/>
        <end position="49"/>
    </location>
</feature>
<dbReference type="Proteomes" id="UP000026961">
    <property type="component" value="Chromosome 10"/>
</dbReference>
<protein>
    <submittedName>
        <fullName evidence="2">Uncharacterized protein</fullName>
    </submittedName>
</protein>
<accession>A0A0E0B7Q2</accession>
<name>A0A0E0B7Q2_9ORYZ</name>
<dbReference type="EnsemblPlants" id="OGLUM10G01950.1">
    <property type="protein sequence ID" value="OGLUM10G01950.1"/>
    <property type="gene ID" value="OGLUM10G01950"/>
</dbReference>
<organism evidence="2">
    <name type="scientific">Oryza glumipatula</name>
    <dbReference type="NCBI Taxonomy" id="40148"/>
    <lineage>
        <taxon>Eukaryota</taxon>
        <taxon>Viridiplantae</taxon>
        <taxon>Streptophyta</taxon>
        <taxon>Embryophyta</taxon>
        <taxon>Tracheophyta</taxon>
        <taxon>Spermatophyta</taxon>
        <taxon>Magnoliopsida</taxon>
        <taxon>Liliopsida</taxon>
        <taxon>Poales</taxon>
        <taxon>Poaceae</taxon>
        <taxon>BOP clade</taxon>
        <taxon>Oryzoideae</taxon>
        <taxon>Oryzeae</taxon>
        <taxon>Oryzinae</taxon>
        <taxon>Oryza</taxon>
    </lineage>
</organism>
<proteinExistence type="predicted"/>
<evidence type="ECO:0000313" key="2">
    <source>
        <dbReference type="EnsemblPlants" id="OGLUM10G01950.1"/>
    </source>
</evidence>
<sequence>MVAPTGESVGSGYGRIHRMPWQWLPRLDPPNAPTATPAGGSGGSGGGGSHDSDGSRAWSSSRGNLHVPSKLILEISLPFAKVCLNTIEDQVISPTPEMPATDCQNFIKKG</sequence>
<reference evidence="2" key="2">
    <citation type="submission" date="2018-05" db="EMBL/GenBank/DDBJ databases">
        <title>OgluRS3 (Oryza glumaepatula Reference Sequence Version 3).</title>
        <authorList>
            <person name="Zhang J."/>
            <person name="Kudrna D."/>
            <person name="Lee S."/>
            <person name="Talag J."/>
            <person name="Welchert J."/>
            <person name="Wing R.A."/>
        </authorList>
    </citation>
    <scope>NUCLEOTIDE SEQUENCE [LARGE SCALE GENOMIC DNA]</scope>
</reference>
<keyword evidence="3" id="KW-1185">Reference proteome</keyword>
<feature type="region of interest" description="Disordered" evidence="1">
    <location>
        <begin position="23"/>
        <end position="63"/>
    </location>
</feature>
<dbReference type="AlphaFoldDB" id="A0A0E0B7Q2"/>
<dbReference type="HOGENOM" id="CLU_2240921_0_0_1"/>
<dbReference type="Gramene" id="OGLUM10G01950.1">
    <property type="protein sequence ID" value="OGLUM10G01950.1"/>
    <property type="gene ID" value="OGLUM10G01950"/>
</dbReference>
<reference evidence="2" key="1">
    <citation type="submission" date="2015-04" db="UniProtKB">
        <authorList>
            <consortium name="EnsemblPlants"/>
        </authorList>
    </citation>
    <scope>IDENTIFICATION</scope>
</reference>
<evidence type="ECO:0000256" key="1">
    <source>
        <dbReference type="SAM" id="MobiDB-lite"/>
    </source>
</evidence>
<evidence type="ECO:0000313" key="3">
    <source>
        <dbReference type="Proteomes" id="UP000026961"/>
    </source>
</evidence>